<dbReference type="Proteomes" id="UP000324222">
    <property type="component" value="Unassembled WGS sequence"/>
</dbReference>
<proteinExistence type="predicted"/>
<evidence type="ECO:0000313" key="1">
    <source>
        <dbReference type="EMBL" id="MPC29767.1"/>
    </source>
</evidence>
<evidence type="ECO:0000313" key="2">
    <source>
        <dbReference type="Proteomes" id="UP000324222"/>
    </source>
</evidence>
<organism evidence="1 2">
    <name type="scientific">Portunus trituberculatus</name>
    <name type="common">Swimming crab</name>
    <name type="synonym">Neptunus trituberculatus</name>
    <dbReference type="NCBI Taxonomy" id="210409"/>
    <lineage>
        <taxon>Eukaryota</taxon>
        <taxon>Metazoa</taxon>
        <taxon>Ecdysozoa</taxon>
        <taxon>Arthropoda</taxon>
        <taxon>Crustacea</taxon>
        <taxon>Multicrustacea</taxon>
        <taxon>Malacostraca</taxon>
        <taxon>Eumalacostraca</taxon>
        <taxon>Eucarida</taxon>
        <taxon>Decapoda</taxon>
        <taxon>Pleocyemata</taxon>
        <taxon>Brachyura</taxon>
        <taxon>Eubrachyura</taxon>
        <taxon>Portunoidea</taxon>
        <taxon>Portunidae</taxon>
        <taxon>Portuninae</taxon>
        <taxon>Portunus</taxon>
    </lineage>
</organism>
<protein>
    <submittedName>
        <fullName evidence="1">Uncharacterized protein</fullName>
    </submittedName>
</protein>
<comment type="caution">
    <text evidence="1">The sequence shown here is derived from an EMBL/GenBank/DDBJ whole genome shotgun (WGS) entry which is preliminary data.</text>
</comment>
<accession>A0A5B7E8T0</accession>
<reference evidence="1 2" key="1">
    <citation type="submission" date="2019-05" db="EMBL/GenBank/DDBJ databases">
        <title>Another draft genome of Portunus trituberculatus and its Hox gene families provides insights of decapod evolution.</title>
        <authorList>
            <person name="Jeong J.-H."/>
            <person name="Song I."/>
            <person name="Kim S."/>
            <person name="Choi T."/>
            <person name="Kim D."/>
            <person name="Ryu S."/>
            <person name="Kim W."/>
        </authorList>
    </citation>
    <scope>NUCLEOTIDE SEQUENCE [LARGE SCALE GENOMIC DNA]</scope>
    <source>
        <tissue evidence="1">Muscle</tissue>
    </source>
</reference>
<keyword evidence="2" id="KW-1185">Reference proteome</keyword>
<name>A0A5B7E8T0_PORTR</name>
<dbReference type="AlphaFoldDB" id="A0A5B7E8T0"/>
<dbReference type="EMBL" id="VSRR010002131">
    <property type="protein sequence ID" value="MPC29767.1"/>
    <property type="molecule type" value="Genomic_DNA"/>
</dbReference>
<sequence length="138" mass="15000">MQGLGRVGCGEWVATRGPAGARLPINGAWSFLRENGMCRQEGIIQAAAVAALQAVLCPWASSSNFAWYASQHTCPPNSASLQRCQVTTPRGRTQPPIDTTDCWVERAAGVRRLPIRLPRAERRRMGGFLTPAPLSTQQ</sequence>
<gene>
    <name evidence="1" type="ORF">E2C01_023015</name>
</gene>